<evidence type="ECO:0000313" key="7">
    <source>
        <dbReference type="Proteomes" id="UP000077266"/>
    </source>
</evidence>
<dbReference type="Gene3D" id="3.40.50.300">
    <property type="entry name" value="P-loop containing nucleotide triphosphate hydrolases"/>
    <property type="match status" value="1"/>
</dbReference>
<protein>
    <submittedName>
        <fullName evidence="6">Uncharacterized protein</fullName>
    </submittedName>
</protein>
<keyword evidence="7" id="KW-1185">Reference proteome</keyword>
<dbReference type="AlphaFoldDB" id="A0A165DR81"/>
<keyword evidence="5" id="KW-0472">Membrane</keyword>
<keyword evidence="2 3" id="KW-0342">GTP-binding</keyword>
<dbReference type="GO" id="GO:0005525">
    <property type="term" value="F:GTP binding"/>
    <property type="evidence" value="ECO:0007669"/>
    <property type="project" value="UniProtKB-KW"/>
</dbReference>
<reference evidence="6 7" key="1">
    <citation type="journal article" date="2016" name="Mol. Biol. Evol.">
        <title>Comparative Genomics of Early-Diverging Mushroom-Forming Fungi Provides Insights into the Origins of Lignocellulose Decay Capabilities.</title>
        <authorList>
            <person name="Nagy L.G."/>
            <person name="Riley R."/>
            <person name="Tritt A."/>
            <person name="Adam C."/>
            <person name="Daum C."/>
            <person name="Floudas D."/>
            <person name="Sun H."/>
            <person name="Yadav J.S."/>
            <person name="Pangilinan J."/>
            <person name="Larsson K.H."/>
            <person name="Matsuura K."/>
            <person name="Barry K."/>
            <person name="Labutti K."/>
            <person name="Kuo R."/>
            <person name="Ohm R.A."/>
            <person name="Bhattacharya S.S."/>
            <person name="Shirouzu T."/>
            <person name="Yoshinaga Y."/>
            <person name="Martin F.M."/>
            <person name="Grigoriev I.V."/>
            <person name="Hibbett D.S."/>
        </authorList>
    </citation>
    <scope>NUCLEOTIDE SEQUENCE [LARGE SCALE GENOMIC DNA]</scope>
    <source>
        <strain evidence="6 7">HHB12029</strain>
    </source>
</reference>
<evidence type="ECO:0000256" key="4">
    <source>
        <dbReference type="SAM" id="MobiDB-lite"/>
    </source>
</evidence>
<name>A0A165DR81_EXIGL</name>
<dbReference type="Proteomes" id="UP000077266">
    <property type="component" value="Unassembled WGS sequence"/>
</dbReference>
<evidence type="ECO:0000313" key="6">
    <source>
        <dbReference type="EMBL" id="KZV85167.1"/>
    </source>
</evidence>
<dbReference type="InterPro" id="IPR027417">
    <property type="entry name" value="P-loop_NTPase"/>
</dbReference>
<gene>
    <name evidence="6" type="ORF">EXIGLDRAFT_775816</name>
</gene>
<keyword evidence="1 3" id="KW-0547">Nucleotide-binding</keyword>
<dbReference type="GO" id="GO:0003924">
    <property type="term" value="F:GTPase activity"/>
    <property type="evidence" value="ECO:0007669"/>
    <property type="project" value="InterPro"/>
</dbReference>
<keyword evidence="5" id="KW-0812">Transmembrane</keyword>
<feature type="transmembrane region" description="Helical" evidence="5">
    <location>
        <begin position="226"/>
        <end position="252"/>
    </location>
</feature>
<evidence type="ECO:0000256" key="1">
    <source>
        <dbReference type="ARBA" id="ARBA00022741"/>
    </source>
</evidence>
<feature type="region of interest" description="Disordered" evidence="4">
    <location>
        <begin position="85"/>
        <end position="112"/>
    </location>
</feature>
<feature type="compositionally biased region" description="Polar residues" evidence="4">
    <location>
        <begin position="99"/>
        <end position="109"/>
    </location>
</feature>
<dbReference type="InParanoid" id="A0A165DR81"/>
<accession>A0A165DR81</accession>
<dbReference type="InterPro" id="IPR006689">
    <property type="entry name" value="Small_GTPase_ARF/SAR"/>
</dbReference>
<keyword evidence="5" id="KW-1133">Transmembrane helix</keyword>
<dbReference type="SUPFAM" id="SSF52540">
    <property type="entry name" value="P-loop containing nucleoside triphosphate hydrolases"/>
    <property type="match status" value="1"/>
</dbReference>
<proteinExistence type="predicted"/>
<evidence type="ECO:0000256" key="5">
    <source>
        <dbReference type="SAM" id="Phobius"/>
    </source>
</evidence>
<evidence type="ECO:0000256" key="3">
    <source>
        <dbReference type="PIRSR" id="PIRSR606689-1"/>
    </source>
</evidence>
<dbReference type="STRING" id="1314781.A0A165DR81"/>
<dbReference type="EMBL" id="KV426197">
    <property type="protein sequence ID" value="KZV85167.1"/>
    <property type="molecule type" value="Genomic_DNA"/>
</dbReference>
<organism evidence="6 7">
    <name type="scientific">Exidia glandulosa HHB12029</name>
    <dbReference type="NCBI Taxonomy" id="1314781"/>
    <lineage>
        <taxon>Eukaryota</taxon>
        <taxon>Fungi</taxon>
        <taxon>Dikarya</taxon>
        <taxon>Basidiomycota</taxon>
        <taxon>Agaricomycotina</taxon>
        <taxon>Agaricomycetes</taxon>
        <taxon>Auriculariales</taxon>
        <taxon>Exidiaceae</taxon>
        <taxon>Exidia</taxon>
    </lineage>
</organism>
<sequence>MNHQQLQALDDLDRYANDVLEAVDQTTRTARACFQHYSRALPAIRGVESMAEELALQLSPVLVARDIDGDSVLNDFEDGALEDTAAQLPPSPAHLSADAKSSLSSQDSARQAGCERRISSEAPLLANDDLNLPMSGTLADEVYVALQPESATCVSRGQAKSDADGVEVSFKLWNAGGQSKYCALWERYYQGACSFVAVSSAHEKLEAARFALHSLLSHPRLVAIPVALQCVIAFGLGFLLSSIMTSLLLYFFPHPRIDFL</sequence>
<dbReference type="Pfam" id="PF00025">
    <property type="entry name" value="Arf"/>
    <property type="match status" value="1"/>
</dbReference>
<feature type="binding site" evidence="3">
    <location>
        <position position="177"/>
    </location>
    <ligand>
        <name>GTP</name>
        <dbReference type="ChEBI" id="CHEBI:37565"/>
    </ligand>
</feature>
<evidence type="ECO:0000256" key="2">
    <source>
        <dbReference type="ARBA" id="ARBA00023134"/>
    </source>
</evidence>